<dbReference type="EMBL" id="BRXR01000001">
    <property type="protein sequence ID" value="GLC32124.1"/>
    <property type="molecule type" value="Genomic_DNA"/>
</dbReference>
<dbReference type="Pfam" id="PF00746">
    <property type="entry name" value="Gram_pos_anchor"/>
    <property type="match status" value="1"/>
</dbReference>
<dbReference type="RefSeq" id="WP_264851433.1">
    <property type="nucleotide sequence ID" value="NZ_BRXR01000001.1"/>
</dbReference>
<dbReference type="Pfam" id="PF14478">
    <property type="entry name" value="DUF4430"/>
    <property type="match status" value="1"/>
</dbReference>
<keyword evidence="5" id="KW-1133">Transmembrane helix</keyword>
<evidence type="ECO:0000256" key="2">
    <source>
        <dbReference type="ARBA" id="ARBA00022525"/>
    </source>
</evidence>
<dbReference type="Gene3D" id="2.170.130.30">
    <property type="match status" value="1"/>
</dbReference>
<dbReference type="InterPro" id="IPR008930">
    <property type="entry name" value="Terpenoid_cyclase/PrenylTrfase"/>
</dbReference>
<comment type="caution">
    <text evidence="8">The sequence shown here is derived from an EMBL/GenBank/DDBJ whole genome shotgun (WGS) entry which is preliminary data.</text>
</comment>
<protein>
    <recommendedName>
        <fullName evidence="10">DUF4430 domain-containing protein</fullName>
    </recommendedName>
</protein>
<keyword evidence="1" id="KW-0134">Cell wall</keyword>
<evidence type="ECO:0000259" key="7">
    <source>
        <dbReference type="Pfam" id="PF14478"/>
    </source>
</evidence>
<keyword evidence="2" id="KW-0964">Secreted</keyword>
<evidence type="ECO:0000256" key="1">
    <source>
        <dbReference type="ARBA" id="ARBA00022512"/>
    </source>
</evidence>
<gene>
    <name evidence="8" type="ORF">bsdE14_35340</name>
</gene>
<dbReference type="Gene3D" id="1.50.10.20">
    <property type="match status" value="1"/>
</dbReference>
<feature type="domain" description="Gram-positive cocci surface proteins LPxTG" evidence="6">
    <location>
        <begin position="571"/>
        <end position="613"/>
    </location>
</feature>
<dbReference type="Proteomes" id="UP001208567">
    <property type="component" value="Unassembled WGS sequence"/>
</dbReference>
<proteinExistence type="predicted"/>
<sequence>MKTKKIFLNSIFTITMVILITAMQLMGAGLRVKAVENPTAHLRIEGLTSTMVSGDIKGSNAFEMVKTLLQNNNIKMETDPKYPTYITTIGDLTAKYPSGWNYYVKNSTKIITPNVGMDQYIPQEGDYIVLYYGTYETPYINNIKFTPNIVKENENITITFSYDYVKYDPVTYVGTNTNMPIANAVVVIDDLLPMATNNKGEINLPFGLSKGQHTYKISGYRTNDIPTVVMDKGTFTIDGVNSPSMNYSDAAYANKVVEIDNTKVVKSIDTETAATSNYIKNTSDAWSAISLSKLGIKPNEQFIQDSMKDIKENGIKDLYNTDVEKLIMGLVACGYSPYNFAGHDLVAELFNKDKSEFFSNDIIFGLITMNYLNIDGKNYKINRDTLVKQILSSKLSYNIGTTPVVGWTYYGSTIDPDLTGITLSALAPYYSTNSDVKATVDNVVKTLSALQNISGYIPSQYGNASESISFVIIGLTSLGINPEDGMFKKEKGDLVSALLSFKGTDGQYKHELTGTNNKIATEEAFRALVSLEEFKKSGKFNLYSTNVDLSTLKVYGTEQTTVNTTASNTAQNSSSKELPQTGTFVDFNIELTFGFILIAFGAFGVLFRNKKTN</sequence>
<keyword evidence="5" id="KW-0812">Transmembrane</keyword>
<reference evidence="8 9" key="1">
    <citation type="journal article" date="2024" name="Int. J. Syst. Evol. Microbiol.">
        <title>Clostridium omnivorum sp. nov., isolated from anoxic soil under the treatment of reductive soil disinfestation.</title>
        <authorList>
            <person name="Ueki A."/>
            <person name="Tonouchi A."/>
            <person name="Kaku N."/>
            <person name="Honma S."/>
            <person name="Ueki K."/>
        </authorList>
    </citation>
    <scope>NUCLEOTIDE SEQUENCE [LARGE SCALE GENOMIC DNA]</scope>
    <source>
        <strain evidence="8 9">E14</strain>
    </source>
</reference>
<accession>A0ABQ5NAK1</accession>
<keyword evidence="5" id="KW-0472">Membrane</keyword>
<evidence type="ECO:0008006" key="10">
    <source>
        <dbReference type="Google" id="ProtNLM"/>
    </source>
</evidence>
<keyword evidence="4" id="KW-0572">Peptidoglycan-anchor</keyword>
<dbReference type="InterPro" id="IPR019931">
    <property type="entry name" value="LPXTG_anchor"/>
</dbReference>
<dbReference type="SUPFAM" id="SSF48239">
    <property type="entry name" value="Terpenoid cyclases/Protein prenyltransferases"/>
    <property type="match status" value="1"/>
</dbReference>
<evidence type="ECO:0000256" key="3">
    <source>
        <dbReference type="ARBA" id="ARBA00022729"/>
    </source>
</evidence>
<feature type="domain" description="Transcobalamin-like C-terminal" evidence="7">
    <location>
        <begin position="58"/>
        <end position="133"/>
    </location>
</feature>
<organism evidence="8 9">
    <name type="scientific">Clostridium omnivorum</name>
    <dbReference type="NCBI Taxonomy" id="1604902"/>
    <lineage>
        <taxon>Bacteria</taxon>
        <taxon>Bacillati</taxon>
        <taxon>Bacillota</taxon>
        <taxon>Clostridia</taxon>
        <taxon>Eubacteriales</taxon>
        <taxon>Clostridiaceae</taxon>
        <taxon>Clostridium</taxon>
    </lineage>
</organism>
<keyword evidence="3" id="KW-0732">Signal</keyword>
<evidence type="ECO:0000256" key="4">
    <source>
        <dbReference type="ARBA" id="ARBA00023088"/>
    </source>
</evidence>
<evidence type="ECO:0000256" key="5">
    <source>
        <dbReference type="SAM" id="Phobius"/>
    </source>
</evidence>
<evidence type="ECO:0000313" key="8">
    <source>
        <dbReference type="EMBL" id="GLC32124.1"/>
    </source>
</evidence>
<feature type="transmembrane region" description="Helical" evidence="5">
    <location>
        <begin position="587"/>
        <end position="607"/>
    </location>
</feature>
<dbReference type="InterPro" id="IPR027954">
    <property type="entry name" value="Transcobalamin-like_C"/>
</dbReference>
<evidence type="ECO:0000313" key="9">
    <source>
        <dbReference type="Proteomes" id="UP001208567"/>
    </source>
</evidence>
<evidence type="ECO:0000259" key="6">
    <source>
        <dbReference type="Pfam" id="PF00746"/>
    </source>
</evidence>
<name>A0ABQ5NAK1_9CLOT</name>
<keyword evidence="9" id="KW-1185">Reference proteome</keyword>